<protein>
    <submittedName>
        <fullName evidence="2">Uncharacterized protein</fullName>
    </submittedName>
</protein>
<dbReference type="Proteomes" id="UP000198217">
    <property type="component" value="Chromosome I"/>
</dbReference>
<name>A0A1C5HDY4_9ACTN</name>
<keyword evidence="1" id="KW-0812">Transmembrane</keyword>
<feature type="transmembrane region" description="Helical" evidence="1">
    <location>
        <begin position="7"/>
        <end position="32"/>
    </location>
</feature>
<reference evidence="2 3" key="1">
    <citation type="submission" date="2016-06" db="EMBL/GenBank/DDBJ databases">
        <authorList>
            <person name="Kjaerup R.B."/>
            <person name="Dalgaard T.S."/>
            <person name="Juul-Madsen H.R."/>
        </authorList>
    </citation>
    <scope>NUCLEOTIDE SEQUENCE [LARGE SCALE GENOMIC DNA]</scope>
    <source>
        <strain evidence="2 3">DSM 43904</strain>
    </source>
</reference>
<dbReference type="AlphaFoldDB" id="A0A1C5HDY4"/>
<keyword evidence="3" id="KW-1185">Reference proteome</keyword>
<accession>A0A1C5HDY4</accession>
<dbReference type="RefSeq" id="WP_088993076.1">
    <property type="nucleotide sequence ID" value="NZ_LT607750.1"/>
</dbReference>
<dbReference type="EMBL" id="LT607750">
    <property type="protein sequence ID" value="SCG44194.1"/>
    <property type="molecule type" value="Genomic_DNA"/>
</dbReference>
<feature type="transmembrane region" description="Helical" evidence="1">
    <location>
        <begin position="63"/>
        <end position="81"/>
    </location>
</feature>
<organism evidence="2 3">
    <name type="scientific">Micromonospora echinaurantiaca</name>
    <dbReference type="NCBI Taxonomy" id="47857"/>
    <lineage>
        <taxon>Bacteria</taxon>
        <taxon>Bacillati</taxon>
        <taxon>Actinomycetota</taxon>
        <taxon>Actinomycetes</taxon>
        <taxon>Micromonosporales</taxon>
        <taxon>Micromonosporaceae</taxon>
        <taxon>Micromonospora</taxon>
    </lineage>
</organism>
<proteinExistence type="predicted"/>
<sequence length="89" mass="9359">MARPRQVLSLLESIGLGLGAALLCVLVFWLPLVGRPGWSRSAHVWAIVLLIVGMLLRSRWSVVAFCLVAGVTLAGAVLGMTHDPSVAAA</sequence>
<evidence type="ECO:0000313" key="3">
    <source>
        <dbReference type="Proteomes" id="UP000198217"/>
    </source>
</evidence>
<keyword evidence="1" id="KW-1133">Transmembrane helix</keyword>
<gene>
    <name evidence="2" type="ORF">GA0070609_1445</name>
</gene>
<keyword evidence="1" id="KW-0472">Membrane</keyword>
<evidence type="ECO:0000256" key="1">
    <source>
        <dbReference type="SAM" id="Phobius"/>
    </source>
</evidence>
<evidence type="ECO:0000313" key="2">
    <source>
        <dbReference type="EMBL" id="SCG44194.1"/>
    </source>
</evidence>
<feature type="transmembrane region" description="Helical" evidence="1">
    <location>
        <begin position="38"/>
        <end position="56"/>
    </location>
</feature>